<accession>A0A0F9K9J7</accession>
<dbReference type="AlphaFoldDB" id="A0A0F9K9J7"/>
<name>A0A0F9K9J7_9ZZZZ</name>
<comment type="caution">
    <text evidence="2">The sequence shown here is derived from an EMBL/GenBank/DDBJ whole genome shotgun (WGS) entry which is preliminary data.</text>
</comment>
<proteinExistence type="predicted"/>
<gene>
    <name evidence="2" type="ORF">LCGC14_1355680</name>
</gene>
<dbReference type="Gene3D" id="3.30.1310.20">
    <property type="entry name" value="PRTase-like"/>
    <property type="match status" value="1"/>
</dbReference>
<dbReference type="InterPro" id="IPR000836">
    <property type="entry name" value="PRTase_dom"/>
</dbReference>
<evidence type="ECO:0000259" key="1">
    <source>
        <dbReference type="Pfam" id="PF00156"/>
    </source>
</evidence>
<organism evidence="2">
    <name type="scientific">marine sediment metagenome</name>
    <dbReference type="NCBI Taxonomy" id="412755"/>
    <lineage>
        <taxon>unclassified sequences</taxon>
        <taxon>metagenomes</taxon>
        <taxon>ecological metagenomes</taxon>
    </lineage>
</organism>
<dbReference type="Pfam" id="PF00156">
    <property type="entry name" value="Pribosyltran"/>
    <property type="match status" value="1"/>
</dbReference>
<evidence type="ECO:0000313" key="2">
    <source>
        <dbReference type="EMBL" id="KKM78864.1"/>
    </source>
</evidence>
<dbReference type="Gene3D" id="3.40.50.2020">
    <property type="match status" value="1"/>
</dbReference>
<feature type="domain" description="Phosphoribosyltransferase" evidence="1">
    <location>
        <begin position="83"/>
        <end position="132"/>
    </location>
</feature>
<protein>
    <recommendedName>
        <fullName evidence="1">Phosphoribosyltransferase domain-containing protein</fullName>
    </recommendedName>
</protein>
<dbReference type="SUPFAM" id="SSF53271">
    <property type="entry name" value="PRTase-like"/>
    <property type="match status" value="1"/>
</dbReference>
<dbReference type="CDD" id="cd06223">
    <property type="entry name" value="PRTases_typeI"/>
    <property type="match status" value="1"/>
</dbReference>
<reference evidence="2" key="1">
    <citation type="journal article" date="2015" name="Nature">
        <title>Complex archaea that bridge the gap between prokaryotes and eukaryotes.</title>
        <authorList>
            <person name="Spang A."/>
            <person name="Saw J.H."/>
            <person name="Jorgensen S.L."/>
            <person name="Zaremba-Niedzwiedzka K."/>
            <person name="Martijn J."/>
            <person name="Lind A.E."/>
            <person name="van Eijk R."/>
            <person name="Schleper C."/>
            <person name="Guy L."/>
            <person name="Ettema T.J."/>
        </authorList>
    </citation>
    <scope>NUCLEOTIDE SEQUENCE</scope>
</reference>
<dbReference type="InterPro" id="IPR029057">
    <property type="entry name" value="PRTase-like"/>
</dbReference>
<sequence length="183" mass="20926">MDNSQLSLKYDILIVRKIKLPFNTEAGFGSITTDGTVLINQPLLSQLDLSEQSIKDSIELTKTEINNRLKFYNKTRNLVNFYEQQIKKRSVFILDDGLASGFTMLAAINMIKKYKPEKIFIAVPTAPLRTVDLLTPEVDEIFCPNIREVLRFAVADAYLNWYDVPESEVLDIINNSTHYTKDS</sequence>
<dbReference type="EMBL" id="LAZR01008422">
    <property type="protein sequence ID" value="KKM78864.1"/>
    <property type="molecule type" value="Genomic_DNA"/>
</dbReference>